<keyword evidence="11" id="KW-0496">Mitochondrion</keyword>
<dbReference type="Proteomes" id="UP000054359">
    <property type="component" value="Unassembled WGS sequence"/>
</dbReference>
<evidence type="ECO:0000256" key="5">
    <source>
        <dbReference type="ARBA" id="ARBA00022598"/>
    </source>
</evidence>
<dbReference type="InterPro" id="IPR004530">
    <property type="entry name" value="Phe-tRNA-synth_IIc_mito"/>
</dbReference>
<dbReference type="AlphaFoldDB" id="A0A087T7F0"/>
<evidence type="ECO:0000256" key="15">
    <source>
        <dbReference type="ARBA" id="ARBA00060211"/>
    </source>
</evidence>
<evidence type="ECO:0000256" key="7">
    <source>
        <dbReference type="ARBA" id="ARBA00022840"/>
    </source>
</evidence>
<comment type="function">
    <text evidence="15">Is responsible for the charging of tRNA(Phe) with phenylalanine in mitochondrial translation. To a lesser extent, also catalyzes direct attachment of m-Tyr (an oxidized version of Phe) to tRNA(Phe), thereby opening the way for delivery of the misacylated tRNA to the ribosome and incorporation of ROS-damaged amino acid into proteins.</text>
</comment>
<feature type="domain" description="FDX-ACB" evidence="18">
    <location>
        <begin position="356"/>
        <end position="438"/>
    </location>
</feature>
<dbReference type="OrthoDB" id="4457at2759"/>
<evidence type="ECO:0000256" key="9">
    <source>
        <dbReference type="ARBA" id="ARBA00022946"/>
    </source>
</evidence>
<accession>A0A087T7F0</accession>
<dbReference type="GO" id="GO:0004826">
    <property type="term" value="F:phenylalanine-tRNA ligase activity"/>
    <property type="evidence" value="ECO:0007669"/>
    <property type="project" value="UniProtKB-EC"/>
</dbReference>
<keyword evidence="7" id="KW-0067">ATP-binding</keyword>
<dbReference type="InterPro" id="IPR002319">
    <property type="entry name" value="Phenylalanyl-tRNA_Synthase"/>
</dbReference>
<dbReference type="Gene3D" id="3.30.930.10">
    <property type="entry name" value="Bira Bifunctional Protein, Domain 2"/>
    <property type="match status" value="1"/>
</dbReference>
<evidence type="ECO:0000256" key="4">
    <source>
        <dbReference type="ARBA" id="ARBA00012814"/>
    </source>
</evidence>
<dbReference type="GO" id="GO:0005524">
    <property type="term" value="F:ATP binding"/>
    <property type="evidence" value="ECO:0007669"/>
    <property type="project" value="UniProtKB-KW"/>
</dbReference>
<dbReference type="PROSITE" id="PS51447">
    <property type="entry name" value="FDX_ACB"/>
    <property type="match status" value="1"/>
</dbReference>
<gene>
    <name evidence="19" type="ORF">X975_09938</name>
</gene>
<dbReference type="SMART" id="SM00896">
    <property type="entry name" value="FDX-ACB"/>
    <property type="match status" value="1"/>
</dbReference>
<keyword evidence="12" id="KW-0030">Aminoacyl-tRNA synthetase</keyword>
<evidence type="ECO:0000256" key="2">
    <source>
        <dbReference type="ARBA" id="ARBA00008226"/>
    </source>
</evidence>
<dbReference type="FunFam" id="3.30.930.10:FF:000041">
    <property type="entry name" value="Phenylalanyl-tRNA synthetase 2, mitochondrial"/>
    <property type="match status" value="1"/>
</dbReference>
<evidence type="ECO:0000256" key="3">
    <source>
        <dbReference type="ARBA" id="ARBA00011245"/>
    </source>
</evidence>
<dbReference type="GO" id="GO:0000049">
    <property type="term" value="F:tRNA binding"/>
    <property type="evidence" value="ECO:0007669"/>
    <property type="project" value="InterPro"/>
</dbReference>
<dbReference type="STRING" id="407821.A0A087T7F0"/>
<evidence type="ECO:0000256" key="6">
    <source>
        <dbReference type="ARBA" id="ARBA00022741"/>
    </source>
</evidence>
<evidence type="ECO:0000256" key="10">
    <source>
        <dbReference type="ARBA" id="ARBA00022990"/>
    </source>
</evidence>
<dbReference type="EMBL" id="KK113784">
    <property type="protein sequence ID" value="KFM61039.1"/>
    <property type="molecule type" value="Genomic_DNA"/>
</dbReference>
<evidence type="ECO:0000259" key="18">
    <source>
        <dbReference type="PROSITE" id="PS51447"/>
    </source>
</evidence>
<dbReference type="Gene3D" id="3.30.70.380">
    <property type="entry name" value="Ferrodoxin-fold anticodon-binding domain"/>
    <property type="match status" value="1"/>
</dbReference>
<evidence type="ECO:0000256" key="13">
    <source>
        <dbReference type="ARBA" id="ARBA00031194"/>
    </source>
</evidence>
<dbReference type="InterPro" id="IPR006195">
    <property type="entry name" value="aa-tRNA-synth_II"/>
</dbReference>
<evidence type="ECO:0000313" key="20">
    <source>
        <dbReference type="Proteomes" id="UP000054359"/>
    </source>
</evidence>
<keyword evidence="9" id="KW-0809">Transit peptide</keyword>
<dbReference type="Pfam" id="PF01409">
    <property type="entry name" value="tRNA-synt_2d"/>
    <property type="match status" value="2"/>
</dbReference>
<evidence type="ECO:0000256" key="16">
    <source>
        <dbReference type="ARBA" id="ARBA00073229"/>
    </source>
</evidence>
<evidence type="ECO:0000259" key="17">
    <source>
        <dbReference type="PROSITE" id="PS50862"/>
    </source>
</evidence>
<dbReference type="SUPFAM" id="SSF55681">
    <property type="entry name" value="Class II aaRS and biotin synthetases"/>
    <property type="match status" value="1"/>
</dbReference>
<dbReference type="InterPro" id="IPR036690">
    <property type="entry name" value="Fdx_antiC-bd_sf"/>
</dbReference>
<dbReference type="OMA" id="PISHYPQ"/>
<evidence type="ECO:0000256" key="1">
    <source>
        <dbReference type="ARBA" id="ARBA00004305"/>
    </source>
</evidence>
<dbReference type="GO" id="GO:0006432">
    <property type="term" value="P:phenylalanyl-tRNA aminoacylation"/>
    <property type="evidence" value="ECO:0007669"/>
    <property type="project" value="InterPro"/>
</dbReference>
<proteinExistence type="inferred from homology"/>
<dbReference type="PROSITE" id="PS50862">
    <property type="entry name" value="AA_TRNA_LIGASE_II"/>
    <property type="match status" value="1"/>
</dbReference>
<dbReference type="GO" id="GO:0005759">
    <property type="term" value="C:mitochondrial matrix"/>
    <property type="evidence" value="ECO:0007669"/>
    <property type="project" value="UniProtKB-SubCell"/>
</dbReference>
<evidence type="ECO:0000256" key="11">
    <source>
        <dbReference type="ARBA" id="ARBA00023128"/>
    </source>
</evidence>
<organism evidence="19 20">
    <name type="scientific">Stegodyphus mimosarum</name>
    <name type="common">African social velvet spider</name>
    <dbReference type="NCBI Taxonomy" id="407821"/>
    <lineage>
        <taxon>Eukaryota</taxon>
        <taxon>Metazoa</taxon>
        <taxon>Ecdysozoa</taxon>
        <taxon>Arthropoda</taxon>
        <taxon>Chelicerata</taxon>
        <taxon>Arachnida</taxon>
        <taxon>Araneae</taxon>
        <taxon>Araneomorphae</taxon>
        <taxon>Entelegynae</taxon>
        <taxon>Eresoidea</taxon>
        <taxon>Eresidae</taxon>
        <taxon>Stegodyphus</taxon>
    </lineage>
</organism>
<comment type="subunit">
    <text evidence="3">Monomer.</text>
</comment>
<evidence type="ECO:0000256" key="8">
    <source>
        <dbReference type="ARBA" id="ARBA00022917"/>
    </source>
</evidence>
<protein>
    <recommendedName>
        <fullName evidence="16">Phenylalanine--tRNA ligase, mitochondrial</fullName>
        <ecNumber evidence="4">6.1.1.20</ecNumber>
    </recommendedName>
    <alternativeName>
        <fullName evidence="13">Phenylalanyl-tRNA synthetase</fullName>
    </alternativeName>
</protein>
<dbReference type="SUPFAM" id="SSF54991">
    <property type="entry name" value="Anticodon-binding domain of PheRS"/>
    <property type="match status" value="1"/>
</dbReference>
<feature type="domain" description="Aminoacyl-transfer RNA synthetases class-II family profile" evidence="17">
    <location>
        <begin position="99"/>
        <end position="349"/>
    </location>
</feature>
<comment type="catalytic activity">
    <reaction evidence="14">
        <text>tRNA(Phe) + L-phenylalanine + ATP = L-phenylalanyl-tRNA(Phe) + AMP + diphosphate + H(+)</text>
        <dbReference type="Rhea" id="RHEA:19413"/>
        <dbReference type="Rhea" id="RHEA-COMP:9668"/>
        <dbReference type="Rhea" id="RHEA-COMP:9699"/>
        <dbReference type="ChEBI" id="CHEBI:15378"/>
        <dbReference type="ChEBI" id="CHEBI:30616"/>
        <dbReference type="ChEBI" id="CHEBI:33019"/>
        <dbReference type="ChEBI" id="CHEBI:58095"/>
        <dbReference type="ChEBI" id="CHEBI:78442"/>
        <dbReference type="ChEBI" id="CHEBI:78531"/>
        <dbReference type="ChEBI" id="CHEBI:456215"/>
        <dbReference type="EC" id="6.1.1.20"/>
    </reaction>
</comment>
<sequence>MWSSVRLLVAFNKFQKNNFRNTVNVYVRRIHTTETKSCNNLKLEECDVITLFGKNYIRDEYTNVTPHVLSLLSRNLHLLKNHPLNLIKQRIVRYMYGSYLNRRGNPVFSVYDKLAPVVTVQQNFDNLLIPEDHPSRKKSDSYYINSNYLLRPHTSAHQKELIMSGLDNFLVIGDVYRRDEIDAKHYPVFHQCEGVRLLSSYELFSNIPNGKDMKLFHDDVRRAEKQGCHTIEATNLMEKDLKDCLVGLMKRLFGGSIEYRWTESYFPFTHPSWELEINYRGDWLEVLGCGIMEQEILNRAGAGEKIGWAFGLGLERLAMKLYSIPDIRLFWTHDTGFLSQFDVKDIDAPITYQAISKYPQCTNDISFWVPEGYHPNDFFDIARNVGGEVIEQVHKVDEFFHLKHKRQSYCYRIVYRHMERTLSQKEVNEIHKKIEDAA</sequence>
<dbReference type="InterPro" id="IPR005121">
    <property type="entry name" value="Fdx_antiC-bd"/>
</dbReference>
<evidence type="ECO:0000313" key="19">
    <source>
        <dbReference type="EMBL" id="KFM61039.1"/>
    </source>
</evidence>
<keyword evidence="5 19" id="KW-0436">Ligase</keyword>
<keyword evidence="8" id="KW-0648">Protein biosynthesis</keyword>
<keyword evidence="20" id="KW-1185">Reference proteome</keyword>
<comment type="similarity">
    <text evidence="2">Belongs to the class-II aminoacyl-tRNA synthetase family.</text>
</comment>
<dbReference type="PANTHER" id="PTHR11538:SF41">
    <property type="entry name" value="PHENYLALANINE--TRNA LIGASE, MITOCHONDRIAL"/>
    <property type="match status" value="1"/>
</dbReference>
<feature type="non-terminal residue" evidence="19">
    <location>
        <position position="438"/>
    </location>
</feature>
<evidence type="ECO:0000256" key="12">
    <source>
        <dbReference type="ARBA" id="ARBA00023146"/>
    </source>
</evidence>
<comment type="subcellular location">
    <subcellularLocation>
        <location evidence="1">Mitochondrion matrix</location>
    </subcellularLocation>
</comment>
<keyword evidence="10" id="KW-0007">Acetylation</keyword>
<dbReference type="Pfam" id="PF03147">
    <property type="entry name" value="FDX-ACB"/>
    <property type="match status" value="1"/>
</dbReference>
<dbReference type="FunFam" id="3.30.70.380:FF:000002">
    <property type="entry name" value="phenylalanine--tRNA ligase, mitochondrial"/>
    <property type="match status" value="1"/>
</dbReference>
<evidence type="ECO:0000256" key="14">
    <source>
        <dbReference type="ARBA" id="ARBA00049255"/>
    </source>
</evidence>
<dbReference type="CDD" id="cd00496">
    <property type="entry name" value="PheRS_alpha_core"/>
    <property type="match status" value="1"/>
</dbReference>
<dbReference type="PANTHER" id="PTHR11538">
    <property type="entry name" value="PHENYLALANYL-TRNA SYNTHETASE"/>
    <property type="match status" value="1"/>
</dbReference>
<name>A0A087T7F0_STEMI</name>
<reference evidence="19 20" key="1">
    <citation type="submission" date="2013-11" db="EMBL/GenBank/DDBJ databases">
        <title>Genome sequencing of Stegodyphus mimosarum.</title>
        <authorList>
            <person name="Bechsgaard J."/>
        </authorList>
    </citation>
    <scope>NUCLEOTIDE SEQUENCE [LARGE SCALE GENOMIC DNA]</scope>
</reference>
<dbReference type="EC" id="6.1.1.20" evidence="4"/>
<dbReference type="InterPro" id="IPR045864">
    <property type="entry name" value="aa-tRNA-synth_II/BPL/LPL"/>
</dbReference>
<dbReference type="NCBIfam" id="TIGR00469">
    <property type="entry name" value="pheS_mito"/>
    <property type="match status" value="1"/>
</dbReference>
<keyword evidence="6" id="KW-0547">Nucleotide-binding</keyword>